<evidence type="ECO:0000256" key="1">
    <source>
        <dbReference type="SAM" id="MobiDB-lite"/>
    </source>
</evidence>
<protein>
    <submittedName>
        <fullName evidence="2">Uncharacterized protein</fullName>
    </submittedName>
</protein>
<gene>
    <name evidence="2" type="ORF">HGRIS_014838</name>
</gene>
<name>A0ABR3IR06_9AGAR</name>
<organism evidence="2 3">
    <name type="scientific">Hohenbuehelia grisea</name>
    <dbReference type="NCBI Taxonomy" id="104357"/>
    <lineage>
        <taxon>Eukaryota</taxon>
        <taxon>Fungi</taxon>
        <taxon>Dikarya</taxon>
        <taxon>Basidiomycota</taxon>
        <taxon>Agaricomycotina</taxon>
        <taxon>Agaricomycetes</taxon>
        <taxon>Agaricomycetidae</taxon>
        <taxon>Agaricales</taxon>
        <taxon>Pleurotineae</taxon>
        <taxon>Pleurotaceae</taxon>
        <taxon>Hohenbuehelia</taxon>
    </lineage>
</organism>
<evidence type="ECO:0000313" key="3">
    <source>
        <dbReference type="Proteomes" id="UP001556367"/>
    </source>
</evidence>
<keyword evidence="3" id="KW-1185">Reference proteome</keyword>
<accession>A0ABR3IR06</accession>
<comment type="caution">
    <text evidence="2">The sequence shown here is derived from an EMBL/GenBank/DDBJ whole genome shotgun (WGS) entry which is preliminary data.</text>
</comment>
<feature type="region of interest" description="Disordered" evidence="1">
    <location>
        <begin position="138"/>
        <end position="183"/>
    </location>
</feature>
<reference evidence="3" key="1">
    <citation type="submission" date="2024-06" db="EMBL/GenBank/DDBJ databases">
        <title>Multi-omics analyses provide insights into the biosynthesis of the anticancer antibiotic pleurotin in Hohenbuehelia grisea.</title>
        <authorList>
            <person name="Weaver J.A."/>
            <person name="Alberti F."/>
        </authorList>
    </citation>
    <scope>NUCLEOTIDE SEQUENCE [LARGE SCALE GENOMIC DNA]</scope>
    <source>
        <strain evidence="3">T-177</strain>
    </source>
</reference>
<dbReference type="EMBL" id="JASNQZ010000017">
    <property type="protein sequence ID" value="KAL0945687.1"/>
    <property type="molecule type" value="Genomic_DNA"/>
</dbReference>
<sequence>MPNDGEDGGDEMIEALDLIRCLIQELLPEKAVQFETLPRLSEAGRSLQQRPRHQLRKVTEISKPASTIDVARDVLSNWSQMWEMLASATPSAIREDSQSFVFDRSKHLTFEPSRYSHPCPALDMNLIFMTSSWNSARRGPLPVARSPEPAEDQELSDDFTFSSPLHGIRPVSHQQPLPVRRQR</sequence>
<proteinExistence type="predicted"/>
<dbReference type="Proteomes" id="UP001556367">
    <property type="component" value="Unassembled WGS sequence"/>
</dbReference>
<evidence type="ECO:0000313" key="2">
    <source>
        <dbReference type="EMBL" id="KAL0945687.1"/>
    </source>
</evidence>